<name>A0A9D2K6I2_9FIRM</name>
<evidence type="ECO:0000256" key="1">
    <source>
        <dbReference type="ARBA" id="ARBA00022801"/>
    </source>
</evidence>
<dbReference type="EMBL" id="DXBC01000054">
    <property type="protein sequence ID" value="HIZ78879.1"/>
    <property type="molecule type" value="Genomic_DNA"/>
</dbReference>
<dbReference type="GO" id="GO:0016787">
    <property type="term" value="F:hydrolase activity"/>
    <property type="evidence" value="ECO:0007669"/>
    <property type="project" value="UniProtKB-KW"/>
</dbReference>
<dbReference type="AlphaFoldDB" id="A0A9D2K6I2"/>
<dbReference type="Pfam" id="PF20434">
    <property type="entry name" value="BD-FAE"/>
    <property type="match status" value="1"/>
</dbReference>
<dbReference type="InterPro" id="IPR049492">
    <property type="entry name" value="BD-FAE-like_dom"/>
</dbReference>
<dbReference type="Proteomes" id="UP000824101">
    <property type="component" value="Unassembled WGS sequence"/>
</dbReference>
<keyword evidence="1 3" id="KW-0378">Hydrolase</keyword>
<feature type="domain" description="BD-FAE-like" evidence="2">
    <location>
        <begin position="57"/>
        <end position="260"/>
    </location>
</feature>
<dbReference type="Gene3D" id="3.40.50.1820">
    <property type="entry name" value="alpha/beta hydrolase"/>
    <property type="match status" value="1"/>
</dbReference>
<reference evidence="3" key="2">
    <citation type="submission" date="2021-04" db="EMBL/GenBank/DDBJ databases">
        <authorList>
            <person name="Gilroy R."/>
        </authorList>
    </citation>
    <scope>NUCLEOTIDE SEQUENCE</scope>
    <source>
        <strain evidence="3">ChiBcec1-1093</strain>
    </source>
</reference>
<dbReference type="InterPro" id="IPR050300">
    <property type="entry name" value="GDXG_lipolytic_enzyme"/>
</dbReference>
<protein>
    <submittedName>
        <fullName evidence="3">Alpha/beta hydrolase</fullName>
    </submittedName>
</protein>
<evidence type="ECO:0000313" key="4">
    <source>
        <dbReference type="Proteomes" id="UP000824101"/>
    </source>
</evidence>
<dbReference type="InterPro" id="IPR029058">
    <property type="entry name" value="AB_hydrolase_fold"/>
</dbReference>
<accession>A0A9D2K6I2</accession>
<dbReference type="PANTHER" id="PTHR48081">
    <property type="entry name" value="AB HYDROLASE SUPERFAMILY PROTEIN C4A8.06C"/>
    <property type="match status" value="1"/>
</dbReference>
<proteinExistence type="predicted"/>
<evidence type="ECO:0000313" key="3">
    <source>
        <dbReference type="EMBL" id="HIZ78879.1"/>
    </source>
</evidence>
<sequence>MKKVINPGFAKKTINLMDNIVYSHQKDLNGNPMELKMSIMLQNGNSEMRLAAGEDDPKADHSPKPALLWIPGGGWRGADKNLMLGEMSEFARAGYVVASMYYRSSAEGHWPDQLIDVKTAIRFLRANAEKYEIDPDRIGVFGRSAGGHLAAFAAMNTEDGCEGSEWKEYSDKVQACCNMFGPTDIVANMEVEEKKFSDPSFRWHSVEETHGGALLGGDPATMKERAKAASPVNFVNPDMCPMQILHGNSDPIVPIEASSDILYRKICEAGLEDRADYYVIEHAGHGTREFFQDSVKELMIDFFDKHLKN</sequence>
<dbReference type="PANTHER" id="PTHR48081:SF13">
    <property type="entry name" value="ALPHA_BETA HYDROLASE"/>
    <property type="match status" value="1"/>
</dbReference>
<reference evidence="3" key="1">
    <citation type="journal article" date="2021" name="PeerJ">
        <title>Extensive microbial diversity within the chicken gut microbiome revealed by metagenomics and culture.</title>
        <authorList>
            <person name="Gilroy R."/>
            <person name="Ravi A."/>
            <person name="Getino M."/>
            <person name="Pursley I."/>
            <person name="Horton D.L."/>
            <person name="Alikhan N.F."/>
            <person name="Baker D."/>
            <person name="Gharbi K."/>
            <person name="Hall N."/>
            <person name="Watson M."/>
            <person name="Adriaenssens E.M."/>
            <person name="Foster-Nyarko E."/>
            <person name="Jarju S."/>
            <person name="Secka A."/>
            <person name="Antonio M."/>
            <person name="Oren A."/>
            <person name="Chaudhuri R.R."/>
            <person name="La Ragione R."/>
            <person name="Hildebrand F."/>
            <person name="Pallen M.J."/>
        </authorList>
    </citation>
    <scope>NUCLEOTIDE SEQUENCE</scope>
    <source>
        <strain evidence="3">ChiBcec1-1093</strain>
    </source>
</reference>
<evidence type="ECO:0000259" key="2">
    <source>
        <dbReference type="Pfam" id="PF20434"/>
    </source>
</evidence>
<organism evidence="3 4">
    <name type="scientific">Candidatus Lachnoclostridium stercorigallinarum</name>
    <dbReference type="NCBI Taxonomy" id="2838634"/>
    <lineage>
        <taxon>Bacteria</taxon>
        <taxon>Bacillati</taxon>
        <taxon>Bacillota</taxon>
        <taxon>Clostridia</taxon>
        <taxon>Lachnospirales</taxon>
        <taxon>Lachnospiraceae</taxon>
    </lineage>
</organism>
<comment type="caution">
    <text evidence="3">The sequence shown here is derived from an EMBL/GenBank/DDBJ whole genome shotgun (WGS) entry which is preliminary data.</text>
</comment>
<gene>
    <name evidence="3" type="ORF">IAA17_03745</name>
</gene>
<dbReference type="SUPFAM" id="SSF53474">
    <property type="entry name" value="alpha/beta-Hydrolases"/>
    <property type="match status" value="1"/>
</dbReference>